<name>A0A4P9ZW30_9FUNG</name>
<accession>A0A4P9ZW30</accession>
<evidence type="ECO:0000313" key="2">
    <source>
        <dbReference type="EMBL" id="RKP37062.1"/>
    </source>
</evidence>
<evidence type="ECO:0000313" key="3">
    <source>
        <dbReference type="Proteomes" id="UP000268162"/>
    </source>
</evidence>
<feature type="region of interest" description="Disordered" evidence="1">
    <location>
        <begin position="211"/>
        <end position="235"/>
    </location>
</feature>
<dbReference type="EMBL" id="ML002549">
    <property type="protein sequence ID" value="RKP37062.1"/>
    <property type="molecule type" value="Genomic_DNA"/>
</dbReference>
<protein>
    <submittedName>
        <fullName evidence="2">Uncharacterized protein</fullName>
    </submittedName>
</protein>
<reference evidence="3" key="1">
    <citation type="journal article" date="2018" name="Nat. Microbiol.">
        <title>Leveraging single-cell genomics to expand the fungal tree of life.</title>
        <authorList>
            <person name="Ahrendt S.R."/>
            <person name="Quandt C.A."/>
            <person name="Ciobanu D."/>
            <person name="Clum A."/>
            <person name="Salamov A."/>
            <person name="Andreopoulos B."/>
            <person name="Cheng J.F."/>
            <person name="Woyke T."/>
            <person name="Pelin A."/>
            <person name="Henrissat B."/>
            <person name="Reynolds N.K."/>
            <person name="Benny G.L."/>
            <person name="Smith M.E."/>
            <person name="James T.Y."/>
            <person name="Grigoriev I.V."/>
        </authorList>
    </citation>
    <scope>NUCLEOTIDE SEQUENCE [LARGE SCALE GENOMIC DNA]</scope>
    <source>
        <strain evidence="3">RSA 468</strain>
    </source>
</reference>
<gene>
    <name evidence="2" type="ORF">BJ085DRAFT_40319</name>
</gene>
<sequence>MDETSLQQLALQLESEVAHFKSQLADASTMRNNQMQTSSNSQLDIRNKLLHLNSVLFHDHARTNEIKADVDAELVPHRVLLDKPAQLQHVKQLRDFTGVRFTHIDQRPVVGASSATDNQAPVQMRHFSIKGSCHQSPFTVSFRVAEPALAVQNLAIFVPDELHPAFQSRLRECTASNNLLGSFRMLSQYTRLSQVRRRELATLIDKFPGSRRWSSPPLAKPDSDSRGPVTTMFKADLTVNPKSDSMVEISQTR</sequence>
<evidence type="ECO:0000256" key="1">
    <source>
        <dbReference type="SAM" id="MobiDB-lite"/>
    </source>
</evidence>
<keyword evidence="3" id="KW-1185">Reference proteome</keyword>
<dbReference type="AlphaFoldDB" id="A0A4P9ZW30"/>
<dbReference type="Proteomes" id="UP000268162">
    <property type="component" value="Unassembled WGS sequence"/>
</dbReference>
<proteinExistence type="predicted"/>
<organism evidence="2 3">
    <name type="scientific">Dimargaris cristalligena</name>
    <dbReference type="NCBI Taxonomy" id="215637"/>
    <lineage>
        <taxon>Eukaryota</taxon>
        <taxon>Fungi</taxon>
        <taxon>Fungi incertae sedis</taxon>
        <taxon>Zoopagomycota</taxon>
        <taxon>Kickxellomycotina</taxon>
        <taxon>Dimargaritomycetes</taxon>
        <taxon>Dimargaritales</taxon>
        <taxon>Dimargaritaceae</taxon>
        <taxon>Dimargaris</taxon>
    </lineage>
</organism>